<sequence length="418" mass="45726">MTQTLDDIVRPLALTGRLLVACWPQLLLIGCLGMIARDLLLQGAVKVGLGFPLGGMVVLSFVVLAKLTVLVMMFVVLRPFLPALMALRRSAAGKASDENRREPILAITAAAVLPFFAYYAAWGFLGDTVREYSRMALAQVAFGERLDIFSILQSGGVILSIVACWLVRFAAKWLNGRASHPYWRLVVVAADATWIFIGLYALSVWKDQFIRWLGAASILQQNAFDLLSPVTAAWASGDFVPVEFRPVPLGDQLQALFFYALLPMVWLVMAAVINGYELSAPPAASPAPSRSSTWRRWLQDFTRHFLGGYRSRYAPVWTCLKLTLGAGLATLITFVIAYQAISWTGMWLWYGLTRLIGAHDLATWQVFADIISVFIGSPSDMNGGIVLDAVRIALLAAVLETAVAQGSARERNAAAIQG</sequence>
<feature type="transmembrane region" description="Helical" evidence="1">
    <location>
        <begin position="256"/>
        <end position="276"/>
    </location>
</feature>
<feature type="transmembrane region" description="Helical" evidence="1">
    <location>
        <begin position="104"/>
        <end position="125"/>
    </location>
</feature>
<keyword evidence="1" id="KW-1133">Transmembrane helix</keyword>
<evidence type="ECO:0000313" key="3">
    <source>
        <dbReference type="Proteomes" id="UP000306441"/>
    </source>
</evidence>
<proteinExistence type="predicted"/>
<organism evidence="2 3">
    <name type="scientific">Ollibium composti</name>
    <dbReference type="NCBI Taxonomy" id="2675109"/>
    <lineage>
        <taxon>Bacteria</taxon>
        <taxon>Pseudomonadati</taxon>
        <taxon>Pseudomonadota</taxon>
        <taxon>Alphaproteobacteria</taxon>
        <taxon>Hyphomicrobiales</taxon>
        <taxon>Phyllobacteriaceae</taxon>
        <taxon>Ollibium</taxon>
    </lineage>
</organism>
<keyword evidence="3" id="KW-1185">Reference proteome</keyword>
<name>A0ABY2QAK1_9HYPH</name>
<dbReference type="EMBL" id="SSNY01000002">
    <property type="protein sequence ID" value="THF59007.1"/>
    <property type="molecule type" value="Genomic_DNA"/>
</dbReference>
<feature type="transmembrane region" description="Helical" evidence="1">
    <location>
        <begin position="319"/>
        <end position="341"/>
    </location>
</feature>
<comment type="caution">
    <text evidence="2">The sequence shown here is derived from an EMBL/GenBank/DDBJ whole genome shotgun (WGS) entry which is preliminary data.</text>
</comment>
<gene>
    <name evidence="2" type="ORF">E6C48_04995</name>
</gene>
<reference evidence="2 3" key="1">
    <citation type="submission" date="2019-04" db="EMBL/GenBank/DDBJ databases">
        <title>Mesorhizobium composti sp. nov., isolated from compost.</title>
        <authorList>
            <person name="Lin S.-Y."/>
            <person name="Hameed A."/>
            <person name="Hsieh Y.-T."/>
            <person name="Young C.-C."/>
        </authorList>
    </citation>
    <scope>NUCLEOTIDE SEQUENCE [LARGE SCALE GENOMIC DNA]</scope>
    <source>
        <strain evidence="2 3">CC-YTH430</strain>
    </source>
</reference>
<dbReference type="Proteomes" id="UP000306441">
    <property type="component" value="Unassembled WGS sequence"/>
</dbReference>
<feature type="transmembrane region" description="Helical" evidence="1">
    <location>
        <begin position="148"/>
        <end position="170"/>
    </location>
</feature>
<accession>A0ABY2QAK1</accession>
<protein>
    <submittedName>
        <fullName evidence="2">Uncharacterized protein</fullName>
    </submittedName>
</protein>
<feature type="transmembrane region" description="Helical" evidence="1">
    <location>
        <begin position="182"/>
        <end position="202"/>
    </location>
</feature>
<evidence type="ECO:0000256" key="1">
    <source>
        <dbReference type="SAM" id="Phobius"/>
    </source>
</evidence>
<evidence type="ECO:0000313" key="2">
    <source>
        <dbReference type="EMBL" id="THF59007.1"/>
    </source>
</evidence>
<keyword evidence="1" id="KW-0472">Membrane</keyword>
<keyword evidence="1" id="KW-0812">Transmembrane</keyword>
<feature type="transmembrane region" description="Helical" evidence="1">
    <location>
        <begin position="56"/>
        <end position="81"/>
    </location>
</feature>
<dbReference type="RefSeq" id="WP_136354637.1">
    <property type="nucleotide sequence ID" value="NZ_SSNY01000002.1"/>
</dbReference>
<feature type="transmembrane region" description="Helical" evidence="1">
    <location>
        <begin position="12"/>
        <end position="36"/>
    </location>
</feature>